<dbReference type="Gene3D" id="2.60.120.10">
    <property type="entry name" value="Jelly Rolls"/>
    <property type="match status" value="1"/>
</dbReference>
<dbReference type="InterPro" id="IPR036390">
    <property type="entry name" value="WH_DNA-bd_sf"/>
</dbReference>
<organism evidence="5 6">
    <name type="scientific">Sphingopyxis italica</name>
    <dbReference type="NCBI Taxonomy" id="1129133"/>
    <lineage>
        <taxon>Bacteria</taxon>
        <taxon>Pseudomonadati</taxon>
        <taxon>Pseudomonadota</taxon>
        <taxon>Alphaproteobacteria</taxon>
        <taxon>Sphingomonadales</taxon>
        <taxon>Sphingomonadaceae</taxon>
        <taxon>Sphingopyxis</taxon>
    </lineage>
</organism>
<dbReference type="SMART" id="SM00419">
    <property type="entry name" value="HTH_CRP"/>
    <property type="match status" value="1"/>
</dbReference>
<dbReference type="Proteomes" id="UP000535078">
    <property type="component" value="Unassembled WGS sequence"/>
</dbReference>
<dbReference type="PANTHER" id="PTHR24567:SF68">
    <property type="entry name" value="DNA-BINDING TRANSCRIPTIONAL DUAL REGULATOR CRP"/>
    <property type="match status" value="1"/>
</dbReference>
<dbReference type="InterPro" id="IPR018490">
    <property type="entry name" value="cNMP-bd_dom_sf"/>
</dbReference>
<dbReference type="Pfam" id="PF00027">
    <property type="entry name" value="cNMP_binding"/>
    <property type="match status" value="1"/>
</dbReference>
<dbReference type="InterPro" id="IPR012318">
    <property type="entry name" value="HTH_CRP"/>
</dbReference>
<keyword evidence="1" id="KW-0805">Transcription regulation</keyword>
<proteinExistence type="predicted"/>
<keyword evidence="6" id="KW-1185">Reference proteome</keyword>
<dbReference type="InterPro" id="IPR050397">
    <property type="entry name" value="Env_Response_Regulators"/>
</dbReference>
<dbReference type="SUPFAM" id="SSF46785">
    <property type="entry name" value="Winged helix' DNA-binding domain"/>
    <property type="match status" value="1"/>
</dbReference>
<evidence type="ECO:0000313" key="5">
    <source>
        <dbReference type="EMBL" id="NJB91595.1"/>
    </source>
</evidence>
<dbReference type="InterPro" id="IPR000595">
    <property type="entry name" value="cNMP-bd_dom"/>
</dbReference>
<gene>
    <name evidence="5" type="ORF">GGR90_003807</name>
</gene>
<protein>
    <submittedName>
        <fullName evidence="5">CRP-like cAMP-binding protein</fullName>
    </submittedName>
</protein>
<evidence type="ECO:0000313" key="6">
    <source>
        <dbReference type="Proteomes" id="UP000535078"/>
    </source>
</evidence>
<feature type="domain" description="HTH crp-type" evidence="4">
    <location>
        <begin position="153"/>
        <end position="226"/>
    </location>
</feature>
<dbReference type="PROSITE" id="PS51063">
    <property type="entry name" value="HTH_CRP_2"/>
    <property type="match status" value="1"/>
</dbReference>
<dbReference type="GO" id="GO:0003700">
    <property type="term" value="F:DNA-binding transcription factor activity"/>
    <property type="evidence" value="ECO:0007669"/>
    <property type="project" value="TreeGrafter"/>
</dbReference>
<keyword evidence="2" id="KW-0238">DNA-binding</keyword>
<sequence length="255" mass="28205">MPPELAPRGLDFLLRKLLSHSLLSTDDQNAIAALPFSLRRLDAGSVIIREGERCDICPILLSGFAYRHKMTGDGGRQIVALKLPGDPLDFQSLYLTRADHTVQALNPVELAVIPNREIERLIMARPSLSRAVVVDILIEASIGREWLLNIGRRNALARLAHLICEIHYRLAISATSLVESDLPVTQEQLADLLGLTPVHINRTLKELERAGAVARAGRRIRIGNLDRLRDLADFSDLYLHSPDATMHDRGVMAGA</sequence>
<comment type="caution">
    <text evidence="5">The sequence shown here is derived from an EMBL/GenBank/DDBJ whole genome shotgun (WGS) entry which is preliminary data.</text>
</comment>
<evidence type="ECO:0000256" key="3">
    <source>
        <dbReference type="ARBA" id="ARBA00023163"/>
    </source>
</evidence>
<evidence type="ECO:0000256" key="2">
    <source>
        <dbReference type="ARBA" id="ARBA00023125"/>
    </source>
</evidence>
<dbReference type="CDD" id="cd00038">
    <property type="entry name" value="CAP_ED"/>
    <property type="match status" value="1"/>
</dbReference>
<name>A0A7X6BA81_9SPHN</name>
<dbReference type="RefSeq" id="WP_167922949.1">
    <property type="nucleotide sequence ID" value="NZ_JAATIT010000007.1"/>
</dbReference>
<evidence type="ECO:0000256" key="1">
    <source>
        <dbReference type="ARBA" id="ARBA00023015"/>
    </source>
</evidence>
<dbReference type="EMBL" id="JAATIT010000007">
    <property type="protein sequence ID" value="NJB91595.1"/>
    <property type="molecule type" value="Genomic_DNA"/>
</dbReference>
<evidence type="ECO:0000259" key="4">
    <source>
        <dbReference type="PROSITE" id="PS51063"/>
    </source>
</evidence>
<dbReference type="GO" id="GO:0005829">
    <property type="term" value="C:cytosol"/>
    <property type="evidence" value="ECO:0007669"/>
    <property type="project" value="TreeGrafter"/>
</dbReference>
<dbReference type="Gene3D" id="1.10.10.10">
    <property type="entry name" value="Winged helix-like DNA-binding domain superfamily/Winged helix DNA-binding domain"/>
    <property type="match status" value="1"/>
</dbReference>
<reference evidence="5 6" key="1">
    <citation type="submission" date="2020-03" db="EMBL/GenBank/DDBJ databases">
        <title>Genomic Encyclopedia of Type Strains, Phase IV (KMG-IV): sequencing the most valuable type-strain genomes for metagenomic binning, comparative biology and taxonomic classification.</title>
        <authorList>
            <person name="Goeker M."/>
        </authorList>
    </citation>
    <scope>NUCLEOTIDE SEQUENCE [LARGE SCALE GENOMIC DNA]</scope>
    <source>
        <strain evidence="5 6">DSM 25229</strain>
    </source>
</reference>
<accession>A0A7X6BA81</accession>
<dbReference type="InterPro" id="IPR036388">
    <property type="entry name" value="WH-like_DNA-bd_sf"/>
</dbReference>
<dbReference type="InterPro" id="IPR014710">
    <property type="entry name" value="RmlC-like_jellyroll"/>
</dbReference>
<dbReference type="Pfam" id="PF13545">
    <property type="entry name" value="HTH_Crp_2"/>
    <property type="match status" value="1"/>
</dbReference>
<dbReference type="PANTHER" id="PTHR24567">
    <property type="entry name" value="CRP FAMILY TRANSCRIPTIONAL REGULATORY PROTEIN"/>
    <property type="match status" value="1"/>
</dbReference>
<dbReference type="SUPFAM" id="SSF51206">
    <property type="entry name" value="cAMP-binding domain-like"/>
    <property type="match status" value="1"/>
</dbReference>
<dbReference type="GO" id="GO:0003677">
    <property type="term" value="F:DNA binding"/>
    <property type="evidence" value="ECO:0007669"/>
    <property type="project" value="UniProtKB-KW"/>
</dbReference>
<keyword evidence="3" id="KW-0804">Transcription</keyword>
<dbReference type="AlphaFoldDB" id="A0A7X6BA81"/>